<reference evidence="2" key="1">
    <citation type="submission" date="2013-01" db="EMBL/GenBank/DDBJ databases">
        <title>Draft Genome Sequence of a Mulberry Tree, Morus notabilis C.K. Schneid.</title>
        <authorList>
            <person name="He N."/>
            <person name="Zhao S."/>
        </authorList>
    </citation>
    <scope>NUCLEOTIDE SEQUENCE</scope>
</reference>
<evidence type="ECO:0000313" key="2">
    <source>
        <dbReference type="Proteomes" id="UP000030645"/>
    </source>
</evidence>
<sequence length="60" mass="7056">MFGRSDVQILKCSDTQMFRRSSTRIPRHSESDTRTLRYSNAWISPMPDPLVFKLRSSHVE</sequence>
<keyword evidence="2" id="KW-1185">Reference proteome</keyword>
<protein>
    <submittedName>
        <fullName evidence="1">Uncharacterized protein</fullName>
    </submittedName>
</protein>
<dbReference type="EMBL" id="KE344382">
    <property type="protein sequence ID" value="EXB59530.1"/>
    <property type="molecule type" value="Genomic_DNA"/>
</dbReference>
<proteinExistence type="predicted"/>
<evidence type="ECO:0000313" key="1">
    <source>
        <dbReference type="EMBL" id="EXB59530.1"/>
    </source>
</evidence>
<accession>W9R973</accession>
<organism evidence="1 2">
    <name type="scientific">Morus notabilis</name>
    <dbReference type="NCBI Taxonomy" id="981085"/>
    <lineage>
        <taxon>Eukaryota</taxon>
        <taxon>Viridiplantae</taxon>
        <taxon>Streptophyta</taxon>
        <taxon>Embryophyta</taxon>
        <taxon>Tracheophyta</taxon>
        <taxon>Spermatophyta</taxon>
        <taxon>Magnoliopsida</taxon>
        <taxon>eudicotyledons</taxon>
        <taxon>Gunneridae</taxon>
        <taxon>Pentapetalae</taxon>
        <taxon>rosids</taxon>
        <taxon>fabids</taxon>
        <taxon>Rosales</taxon>
        <taxon>Moraceae</taxon>
        <taxon>Moreae</taxon>
        <taxon>Morus</taxon>
    </lineage>
</organism>
<dbReference type="AlphaFoldDB" id="W9R973"/>
<name>W9R973_9ROSA</name>
<dbReference type="Proteomes" id="UP000030645">
    <property type="component" value="Unassembled WGS sequence"/>
</dbReference>
<gene>
    <name evidence="1" type="ORF">L484_009287</name>
</gene>